<proteinExistence type="predicted"/>
<sequence length="100" mass="10905">MRHGLTIRRVGLLREQNKRDVASPSRVKGAAVFGIGSGLKKGVSNSSQIRSNQCFLGFENALNPFRISKAWCFIALSANFIDQTAVQLCPLRGPPHTTHG</sequence>
<evidence type="ECO:0000313" key="2">
    <source>
        <dbReference type="WBParaSite" id="Pan_g11790.t1"/>
    </source>
</evidence>
<organism evidence="1 2">
    <name type="scientific">Panagrellus redivivus</name>
    <name type="common">Microworm</name>
    <dbReference type="NCBI Taxonomy" id="6233"/>
    <lineage>
        <taxon>Eukaryota</taxon>
        <taxon>Metazoa</taxon>
        <taxon>Ecdysozoa</taxon>
        <taxon>Nematoda</taxon>
        <taxon>Chromadorea</taxon>
        <taxon>Rhabditida</taxon>
        <taxon>Tylenchina</taxon>
        <taxon>Panagrolaimomorpha</taxon>
        <taxon>Panagrolaimoidea</taxon>
        <taxon>Panagrolaimidae</taxon>
        <taxon>Panagrellus</taxon>
    </lineage>
</organism>
<name>A0A7E4US53_PANRE</name>
<reference evidence="1" key="1">
    <citation type="journal article" date="2013" name="Genetics">
        <title>The draft genome and transcriptome of Panagrellus redivivus are shaped by the harsh demands of a free-living lifestyle.</title>
        <authorList>
            <person name="Srinivasan J."/>
            <person name="Dillman A.R."/>
            <person name="Macchietto M.G."/>
            <person name="Heikkinen L."/>
            <person name="Lakso M."/>
            <person name="Fracchia K.M."/>
            <person name="Antoshechkin I."/>
            <person name="Mortazavi A."/>
            <person name="Wong G."/>
            <person name="Sternberg P.W."/>
        </authorList>
    </citation>
    <scope>NUCLEOTIDE SEQUENCE [LARGE SCALE GENOMIC DNA]</scope>
    <source>
        <strain evidence="1">MT8872</strain>
    </source>
</reference>
<accession>A0A7E4US53</accession>
<keyword evidence="1" id="KW-1185">Reference proteome</keyword>
<protein>
    <submittedName>
        <fullName evidence="2">Uncharacterized protein</fullName>
    </submittedName>
</protein>
<reference evidence="2" key="2">
    <citation type="submission" date="2020-10" db="UniProtKB">
        <authorList>
            <consortium name="WormBaseParasite"/>
        </authorList>
    </citation>
    <scope>IDENTIFICATION</scope>
</reference>
<dbReference type="AlphaFoldDB" id="A0A7E4US53"/>
<dbReference type="Proteomes" id="UP000492821">
    <property type="component" value="Unassembled WGS sequence"/>
</dbReference>
<dbReference type="WBParaSite" id="Pan_g11790.t1">
    <property type="protein sequence ID" value="Pan_g11790.t1"/>
    <property type="gene ID" value="Pan_g11790"/>
</dbReference>
<evidence type="ECO:0000313" key="1">
    <source>
        <dbReference type="Proteomes" id="UP000492821"/>
    </source>
</evidence>